<dbReference type="AlphaFoldDB" id="A0A7I8KQ40"/>
<dbReference type="GO" id="GO:0050661">
    <property type="term" value="F:NADP binding"/>
    <property type="evidence" value="ECO:0007669"/>
    <property type="project" value="InterPro"/>
</dbReference>
<evidence type="ECO:0000256" key="3">
    <source>
        <dbReference type="ARBA" id="ARBA00022827"/>
    </source>
</evidence>
<organism evidence="7 8">
    <name type="scientific">Spirodela intermedia</name>
    <name type="common">Intermediate duckweed</name>
    <dbReference type="NCBI Taxonomy" id="51605"/>
    <lineage>
        <taxon>Eukaryota</taxon>
        <taxon>Viridiplantae</taxon>
        <taxon>Streptophyta</taxon>
        <taxon>Embryophyta</taxon>
        <taxon>Tracheophyta</taxon>
        <taxon>Spermatophyta</taxon>
        <taxon>Magnoliopsida</taxon>
        <taxon>Liliopsida</taxon>
        <taxon>Araceae</taxon>
        <taxon>Lemnoideae</taxon>
        <taxon>Spirodela</taxon>
    </lineage>
</organism>
<comment type="cofactor">
    <cofactor evidence="6">
        <name>FAD</name>
        <dbReference type="ChEBI" id="CHEBI:57692"/>
    </cofactor>
</comment>
<dbReference type="Gene3D" id="3.50.50.60">
    <property type="entry name" value="FAD/NAD(P)-binding domain"/>
    <property type="match status" value="2"/>
</dbReference>
<dbReference type="EC" id="1.-.-.-" evidence="6"/>
<name>A0A7I8KQ40_SPIIN</name>
<protein>
    <recommendedName>
        <fullName evidence="6">Flavin-containing monooxygenase</fullName>
        <ecNumber evidence="6">1.-.-.-</ecNumber>
    </recommendedName>
</protein>
<dbReference type="InterPro" id="IPR050346">
    <property type="entry name" value="FMO-like"/>
</dbReference>
<dbReference type="Proteomes" id="UP000663760">
    <property type="component" value="Chromosome 7"/>
</dbReference>
<proteinExistence type="inferred from homology"/>
<evidence type="ECO:0000313" key="7">
    <source>
        <dbReference type="EMBL" id="CAA7399721.1"/>
    </source>
</evidence>
<keyword evidence="6" id="KW-0503">Monooxygenase</keyword>
<evidence type="ECO:0000256" key="5">
    <source>
        <dbReference type="ARBA" id="ARBA00023002"/>
    </source>
</evidence>
<dbReference type="PANTHER" id="PTHR23023">
    <property type="entry name" value="DIMETHYLANILINE MONOOXYGENASE"/>
    <property type="match status" value="1"/>
</dbReference>
<evidence type="ECO:0000256" key="2">
    <source>
        <dbReference type="ARBA" id="ARBA00022630"/>
    </source>
</evidence>
<dbReference type="Pfam" id="PF00743">
    <property type="entry name" value="FMO-like"/>
    <property type="match status" value="1"/>
</dbReference>
<keyword evidence="8" id="KW-1185">Reference proteome</keyword>
<keyword evidence="2 6" id="KW-0285">Flavoprotein</keyword>
<dbReference type="InterPro" id="IPR020946">
    <property type="entry name" value="Flavin_mOase-like"/>
</dbReference>
<dbReference type="PIRSF" id="PIRSF000332">
    <property type="entry name" value="FMO"/>
    <property type="match status" value="1"/>
</dbReference>
<evidence type="ECO:0000256" key="1">
    <source>
        <dbReference type="ARBA" id="ARBA00009183"/>
    </source>
</evidence>
<comment type="similarity">
    <text evidence="1 6">Belongs to the FMO family.</text>
</comment>
<dbReference type="InterPro" id="IPR036188">
    <property type="entry name" value="FAD/NAD-bd_sf"/>
</dbReference>
<dbReference type="GO" id="GO:0050660">
    <property type="term" value="F:flavin adenine dinucleotide binding"/>
    <property type="evidence" value="ECO:0007669"/>
    <property type="project" value="InterPro"/>
</dbReference>
<dbReference type="InterPro" id="IPR000960">
    <property type="entry name" value="Flavin_mOase"/>
</dbReference>
<keyword evidence="3 6" id="KW-0274">FAD</keyword>
<keyword evidence="5 6" id="KW-0560">Oxidoreductase</keyword>
<dbReference type="OrthoDB" id="66881at2759"/>
<dbReference type="EMBL" id="LR746270">
    <property type="protein sequence ID" value="CAA7399721.1"/>
    <property type="molecule type" value="Genomic_DNA"/>
</dbReference>
<evidence type="ECO:0000256" key="4">
    <source>
        <dbReference type="ARBA" id="ARBA00022857"/>
    </source>
</evidence>
<sequence length="513" mass="58004">MEKTVGIVGAGVSGLAACKCVKQKGFRPVVFEAGAGVGGLWGRTFESTKLQSLRDAYHYSDFPWPDEVTETNPSHGQVFNYLRAYAEHFDLLRHIKFNSKVLGIDYVGASVEEMLSWELWAGTGEAFGRGSAGKWEISVLHAADGDSKIYEVDFLILCIGRYSDVPNIPTFPQKRGPEIFEGKVLHSMDYANMGDADAAELVRGKRVTIVGFQKSAYDLASECASINGTKYPCTMVGRTRRWFVPDFVPWGVPWTFLYMSRFSELLVHKPGEGFLLSLLATFLIPLRWLVAKFLESYCLWKLPMRKHGMVPDHDFFQEMSTCSIALLPENFYDRVEDGSIILKKSQTFCFHKRGVVVDDGPKPIESDLVILATGFSGREKLKDIFFSEYFRNKLESPSLGIPLYRECIHPQVPQLAIIGYSESFSNLHSSEIRCKWLAHFLSGGLRLPSIKSMEADAAEWQRHMNRGSCIGVFHIWHNDQLCRDMGLNPRRKKGLIADWFIPYGPTDYKDLNP</sequence>
<dbReference type="FunFam" id="3.50.50.60:FF:000169">
    <property type="entry name" value="Flavin-containing monooxygenase"/>
    <property type="match status" value="1"/>
</dbReference>
<gene>
    <name evidence="7" type="ORF">SI8410_07010391</name>
</gene>
<evidence type="ECO:0000313" key="8">
    <source>
        <dbReference type="Proteomes" id="UP000663760"/>
    </source>
</evidence>
<accession>A0A7I8KQ40</accession>
<keyword evidence="4" id="KW-0521">NADP</keyword>
<dbReference type="SUPFAM" id="SSF51905">
    <property type="entry name" value="FAD/NAD(P)-binding domain"/>
    <property type="match status" value="2"/>
</dbReference>
<dbReference type="PROSITE" id="PS51257">
    <property type="entry name" value="PROKAR_LIPOPROTEIN"/>
    <property type="match status" value="1"/>
</dbReference>
<dbReference type="FunFam" id="3.50.50.60:FF:000170">
    <property type="entry name" value="Flavin-containing monooxygenase"/>
    <property type="match status" value="1"/>
</dbReference>
<dbReference type="GO" id="GO:0004499">
    <property type="term" value="F:N,N-dimethylaniline monooxygenase activity"/>
    <property type="evidence" value="ECO:0007669"/>
    <property type="project" value="InterPro"/>
</dbReference>
<evidence type="ECO:0000256" key="6">
    <source>
        <dbReference type="RuleBase" id="RU361177"/>
    </source>
</evidence>
<reference evidence="7" key="1">
    <citation type="submission" date="2020-02" db="EMBL/GenBank/DDBJ databases">
        <authorList>
            <person name="Scholz U."/>
            <person name="Mascher M."/>
            <person name="Fiebig A."/>
        </authorList>
    </citation>
    <scope>NUCLEOTIDE SEQUENCE</scope>
</reference>